<accession>A0A1J5NZ08</accession>
<evidence type="ECO:0000313" key="4">
    <source>
        <dbReference type="EMBL" id="OIQ64018.1"/>
    </source>
</evidence>
<comment type="caution">
    <text evidence="4">The sequence shown here is derived from an EMBL/GenBank/DDBJ whole genome shotgun (WGS) entry which is preliminary data.</text>
</comment>
<dbReference type="GO" id="GO:0008422">
    <property type="term" value="F:beta-glucosidase activity"/>
    <property type="evidence" value="ECO:0007669"/>
    <property type="project" value="UniProtKB-EC"/>
</dbReference>
<dbReference type="SMART" id="SM01217">
    <property type="entry name" value="Fn3_like"/>
    <property type="match status" value="1"/>
</dbReference>
<evidence type="ECO:0000259" key="3">
    <source>
        <dbReference type="SMART" id="SM01217"/>
    </source>
</evidence>
<evidence type="ECO:0000256" key="2">
    <source>
        <dbReference type="ARBA" id="ARBA00022801"/>
    </source>
</evidence>
<keyword evidence="2 4" id="KW-0378">Hydrolase</keyword>
<feature type="domain" description="Fibronectin type III-like" evidence="3">
    <location>
        <begin position="17"/>
        <end position="81"/>
    </location>
</feature>
<organism evidence="4">
    <name type="scientific">mine drainage metagenome</name>
    <dbReference type="NCBI Taxonomy" id="410659"/>
    <lineage>
        <taxon>unclassified sequences</taxon>
        <taxon>metagenomes</taxon>
        <taxon>ecological metagenomes</taxon>
    </lineage>
</organism>
<gene>
    <name evidence="4" type="primary">bglB_6</name>
    <name evidence="4" type="ORF">GALL_544360</name>
</gene>
<sequence>MTASFEVRNTGAVAGIETAQVYARVAGGQRLIGWARVALNPGEARRVSVEADPRLLASYDVALPGWRVAAGAVEVTVGPDAATVTLKGEAVLSARTMKP</sequence>
<dbReference type="PANTHER" id="PTHR42715:SF10">
    <property type="entry name" value="BETA-GLUCOSIDASE"/>
    <property type="match status" value="1"/>
</dbReference>
<dbReference type="AlphaFoldDB" id="A0A1J5NZ08"/>
<dbReference type="Gene3D" id="2.60.40.10">
    <property type="entry name" value="Immunoglobulins"/>
    <property type="match status" value="1"/>
</dbReference>
<reference evidence="4" key="1">
    <citation type="submission" date="2016-10" db="EMBL/GenBank/DDBJ databases">
        <title>Sequence of Gallionella enrichment culture.</title>
        <authorList>
            <person name="Poehlein A."/>
            <person name="Muehling M."/>
            <person name="Daniel R."/>
        </authorList>
    </citation>
    <scope>NUCLEOTIDE SEQUENCE</scope>
</reference>
<dbReference type="EC" id="3.2.1.21" evidence="4"/>
<dbReference type="InterPro" id="IPR026891">
    <property type="entry name" value="Fn3-like"/>
</dbReference>
<dbReference type="InterPro" id="IPR050288">
    <property type="entry name" value="Cellulose_deg_GH3"/>
</dbReference>
<dbReference type="InterPro" id="IPR013783">
    <property type="entry name" value="Ig-like_fold"/>
</dbReference>
<dbReference type="EMBL" id="MLJW01008487">
    <property type="protein sequence ID" value="OIQ64018.1"/>
    <property type="molecule type" value="Genomic_DNA"/>
</dbReference>
<proteinExistence type="inferred from homology"/>
<dbReference type="PANTHER" id="PTHR42715">
    <property type="entry name" value="BETA-GLUCOSIDASE"/>
    <property type="match status" value="1"/>
</dbReference>
<keyword evidence="4" id="KW-0326">Glycosidase</keyword>
<name>A0A1J5NZ08_9ZZZZ</name>
<dbReference type="Pfam" id="PF14310">
    <property type="entry name" value="Fn3-like"/>
    <property type="match status" value="1"/>
</dbReference>
<protein>
    <submittedName>
        <fullName evidence="4">Thermostable beta-glucosidase B</fullName>
        <ecNumber evidence="4">3.2.1.21</ecNumber>
    </submittedName>
</protein>
<comment type="similarity">
    <text evidence="1">Belongs to the glycosyl hydrolase 3 family.</text>
</comment>
<evidence type="ECO:0000256" key="1">
    <source>
        <dbReference type="ARBA" id="ARBA00005336"/>
    </source>
</evidence>